<evidence type="ECO:0000313" key="3">
    <source>
        <dbReference type="EMBL" id="CAK9028563.1"/>
    </source>
</evidence>
<dbReference type="PANTHER" id="PTHR47447">
    <property type="entry name" value="OS03G0856100 PROTEIN"/>
    <property type="match status" value="1"/>
</dbReference>
<comment type="caution">
    <text evidence="3">The sequence shown here is derived from an EMBL/GenBank/DDBJ whole genome shotgun (WGS) entry which is preliminary data.</text>
</comment>
<protein>
    <recommendedName>
        <fullName evidence="5">Pentatricopeptide repeat-containing protein</fullName>
    </recommendedName>
</protein>
<keyword evidence="1" id="KW-0677">Repeat</keyword>
<dbReference type="NCBIfam" id="TIGR00756">
    <property type="entry name" value="PPR"/>
    <property type="match status" value="3"/>
</dbReference>
<reference evidence="3 4" key="1">
    <citation type="submission" date="2024-02" db="EMBL/GenBank/DDBJ databases">
        <authorList>
            <person name="Chen Y."/>
            <person name="Shah S."/>
            <person name="Dougan E. K."/>
            <person name="Thang M."/>
            <person name="Chan C."/>
        </authorList>
    </citation>
    <scope>NUCLEOTIDE SEQUENCE [LARGE SCALE GENOMIC DNA]</scope>
</reference>
<dbReference type="PANTHER" id="PTHR47447:SF17">
    <property type="entry name" value="OS12G0638900 PROTEIN"/>
    <property type="match status" value="1"/>
</dbReference>
<proteinExistence type="predicted"/>
<dbReference type="PROSITE" id="PS51375">
    <property type="entry name" value="PPR"/>
    <property type="match status" value="2"/>
</dbReference>
<dbReference type="InterPro" id="IPR002885">
    <property type="entry name" value="PPR_rpt"/>
</dbReference>
<organism evidence="3 4">
    <name type="scientific">Durusdinium trenchii</name>
    <dbReference type="NCBI Taxonomy" id="1381693"/>
    <lineage>
        <taxon>Eukaryota</taxon>
        <taxon>Sar</taxon>
        <taxon>Alveolata</taxon>
        <taxon>Dinophyceae</taxon>
        <taxon>Suessiales</taxon>
        <taxon>Symbiodiniaceae</taxon>
        <taxon>Durusdinium</taxon>
    </lineage>
</organism>
<name>A0ABP0KQW4_9DINO</name>
<dbReference type="Pfam" id="PF13041">
    <property type="entry name" value="PPR_2"/>
    <property type="match status" value="2"/>
</dbReference>
<evidence type="ECO:0000256" key="2">
    <source>
        <dbReference type="PROSITE-ProRule" id="PRU00708"/>
    </source>
</evidence>
<dbReference type="Proteomes" id="UP001642484">
    <property type="component" value="Unassembled WGS sequence"/>
</dbReference>
<feature type="repeat" description="PPR" evidence="2">
    <location>
        <begin position="14"/>
        <end position="48"/>
    </location>
</feature>
<dbReference type="InterPro" id="IPR011990">
    <property type="entry name" value="TPR-like_helical_dom_sf"/>
</dbReference>
<keyword evidence="4" id="KW-1185">Reference proteome</keyword>
<feature type="repeat" description="PPR" evidence="2">
    <location>
        <begin position="86"/>
        <end position="120"/>
    </location>
</feature>
<accession>A0ABP0KQW4</accession>
<evidence type="ECO:0000313" key="4">
    <source>
        <dbReference type="Proteomes" id="UP001642484"/>
    </source>
</evidence>
<evidence type="ECO:0008006" key="5">
    <source>
        <dbReference type="Google" id="ProtNLM"/>
    </source>
</evidence>
<dbReference type="Gene3D" id="1.25.40.10">
    <property type="entry name" value="Tetratricopeptide repeat domain"/>
    <property type="match status" value="2"/>
</dbReference>
<gene>
    <name evidence="3" type="ORF">CCMP2556_LOCUS17153</name>
</gene>
<sequence>MWFLKMQNYRIAADLIAYNAFIAAYAAQGNLDKAERLLLMACAKRLQPDLVTYNSLLHACARASGHQDLAKAKEVYLVKANEISLDPVSFNSVLHACARLSQVAEAERTMRSMAKMRAMPTQVSYNAVINAHCQAGNAVGATSWLDQMAPWRHIFPTSISDAWVLV</sequence>
<evidence type="ECO:0000256" key="1">
    <source>
        <dbReference type="ARBA" id="ARBA00022737"/>
    </source>
</evidence>
<dbReference type="EMBL" id="CAXAMN010009413">
    <property type="protein sequence ID" value="CAK9028563.1"/>
    <property type="molecule type" value="Genomic_DNA"/>
</dbReference>